<dbReference type="PANTHER" id="PTHR47619">
    <property type="entry name" value="METALLO-HYDROLASE YYCJ-RELATED"/>
    <property type="match status" value="1"/>
</dbReference>
<dbReference type="SMART" id="SM00849">
    <property type="entry name" value="Lactamase_B"/>
    <property type="match status" value="1"/>
</dbReference>
<evidence type="ECO:0000259" key="1">
    <source>
        <dbReference type="SMART" id="SM00849"/>
    </source>
</evidence>
<dbReference type="RefSeq" id="WP_110612133.1">
    <property type="nucleotide sequence ID" value="NZ_PDOD01000006.1"/>
</dbReference>
<dbReference type="OrthoDB" id="9781189at2"/>
<dbReference type="CDD" id="cd07733">
    <property type="entry name" value="YycJ-like_MBL-fold"/>
    <property type="match status" value="1"/>
</dbReference>
<proteinExistence type="predicted"/>
<reference evidence="2 3" key="1">
    <citation type="submission" date="2017-10" db="EMBL/GenBank/DDBJ databases">
        <title>Bacillus sp. nov., a halophilic bacterium isolated from a Keqin Lake.</title>
        <authorList>
            <person name="Wang H."/>
        </authorList>
    </citation>
    <scope>NUCLEOTIDE SEQUENCE [LARGE SCALE GENOMIC DNA]</scope>
    <source>
        <strain evidence="2 3">KQ-12</strain>
    </source>
</reference>
<evidence type="ECO:0000313" key="2">
    <source>
        <dbReference type="EMBL" id="PYZ91767.1"/>
    </source>
</evidence>
<evidence type="ECO:0000313" key="3">
    <source>
        <dbReference type="Proteomes" id="UP000248214"/>
    </source>
</evidence>
<protein>
    <submittedName>
        <fullName evidence="2">MBL fold metallo-hydrolase</fullName>
    </submittedName>
</protein>
<dbReference type="Pfam" id="PF12706">
    <property type="entry name" value="Lactamase_B_2"/>
    <property type="match status" value="1"/>
</dbReference>
<dbReference type="InterPro" id="IPR052533">
    <property type="entry name" value="WalJ/YycJ-like"/>
</dbReference>
<accession>A0A323TD24</accession>
<keyword evidence="3" id="KW-1185">Reference proteome</keyword>
<dbReference type="AlphaFoldDB" id="A0A323TD24"/>
<dbReference type="GO" id="GO:0016787">
    <property type="term" value="F:hydrolase activity"/>
    <property type="evidence" value="ECO:0007669"/>
    <property type="project" value="UniProtKB-KW"/>
</dbReference>
<dbReference type="InterPro" id="IPR058121">
    <property type="entry name" value="WalJ/YycJ"/>
</dbReference>
<feature type="domain" description="Metallo-beta-lactamase" evidence="1">
    <location>
        <begin position="13"/>
        <end position="218"/>
    </location>
</feature>
<dbReference type="Proteomes" id="UP000248214">
    <property type="component" value="Unassembled WGS sequence"/>
</dbReference>
<dbReference type="Gene3D" id="3.60.15.10">
    <property type="entry name" value="Ribonuclease Z/Hydroxyacylglutathione hydrolase-like"/>
    <property type="match status" value="1"/>
</dbReference>
<name>A0A323TD24_9BACI</name>
<sequence length="264" mass="29546">MSLKFSVLASGSTGNAMYVETEQQRLLIDAGLSGKKIEQSFQRIGVSPADLDGILVTHEHSDHIKGVGILARRFKLPIYANEKTWKAMEPKLGVIPLELKFPFQRGKTKTFGDLDIESFGVSHDAADPMFFAFRHEGRQLTLLTDTGYVSEQMMDMTKGANSVIFESNHDTDMLRMGKYPWNIKRRILGDEGHVSNVDAGIALAEILRDTKADVYLAHLSLDNNMKELARMTVQQTLEQHDIEVGRQVKLFDTDPSVPTPLKVV</sequence>
<dbReference type="PANTHER" id="PTHR47619:SF1">
    <property type="entry name" value="EXODEOXYRIBONUCLEASE WALJ"/>
    <property type="match status" value="1"/>
</dbReference>
<dbReference type="SUPFAM" id="SSF56281">
    <property type="entry name" value="Metallo-hydrolase/oxidoreductase"/>
    <property type="match status" value="1"/>
</dbReference>
<gene>
    <name evidence="2" type="ORF">CR194_19285</name>
</gene>
<dbReference type="InterPro" id="IPR001279">
    <property type="entry name" value="Metallo-B-lactamas"/>
</dbReference>
<organism evidence="2 3">
    <name type="scientific">Salipaludibacillus keqinensis</name>
    <dbReference type="NCBI Taxonomy" id="2045207"/>
    <lineage>
        <taxon>Bacteria</taxon>
        <taxon>Bacillati</taxon>
        <taxon>Bacillota</taxon>
        <taxon>Bacilli</taxon>
        <taxon>Bacillales</taxon>
        <taxon>Bacillaceae</taxon>
    </lineage>
</organism>
<comment type="caution">
    <text evidence="2">The sequence shown here is derived from an EMBL/GenBank/DDBJ whole genome shotgun (WGS) entry which is preliminary data.</text>
</comment>
<dbReference type="InterPro" id="IPR036866">
    <property type="entry name" value="RibonucZ/Hydroxyglut_hydro"/>
</dbReference>
<dbReference type="EMBL" id="PDOD01000006">
    <property type="protein sequence ID" value="PYZ91767.1"/>
    <property type="molecule type" value="Genomic_DNA"/>
</dbReference>
<keyword evidence="2" id="KW-0378">Hydrolase</keyword>